<gene>
    <name evidence="10" type="ORF">QR46_0069</name>
</gene>
<proteinExistence type="inferred from homology"/>
<dbReference type="GO" id="GO:0030388">
    <property type="term" value="P:fructose 1,6-bisphosphate metabolic process"/>
    <property type="evidence" value="ECO:0007669"/>
    <property type="project" value="InterPro"/>
</dbReference>
<dbReference type="PANTHER" id="PTHR30304">
    <property type="entry name" value="D-TAGATOSE-1,6-BISPHOSPHATE ALDOLASE"/>
    <property type="match status" value="1"/>
</dbReference>
<protein>
    <recommendedName>
        <fullName evidence="4">fructose-bisphosphate aldolase</fullName>
        <ecNumber evidence="4">4.1.2.13</ecNumber>
    </recommendedName>
    <alternativeName>
        <fullName evidence="9">Fructose-1,6-bisphosphate aldolase</fullName>
    </alternativeName>
</protein>
<dbReference type="Pfam" id="PF01116">
    <property type="entry name" value="F_bP_aldolase"/>
    <property type="match status" value="1"/>
</dbReference>
<keyword evidence="7" id="KW-0324">Glycolysis</keyword>
<dbReference type="EMBL" id="JXTI01000001">
    <property type="protein sequence ID" value="KWX15930.1"/>
    <property type="molecule type" value="Genomic_DNA"/>
</dbReference>
<comment type="cofactor">
    <cofactor evidence="1">
        <name>Zn(2+)</name>
        <dbReference type="ChEBI" id="CHEBI:29105"/>
    </cofactor>
</comment>
<dbReference type="GO" id="GO:0008270">
    <property type="term" value="F:zinc ion binding"/>
    <property type="evidence" value="ECO:0007669"/>
    <property type="project" value="InterPro"/>
</dbReference>
<keyword evidence="5" id="KW-0479">Metal-binding</keyword>
<dbReference type="CDD" id="cd00947">
    <property type="entry name" value="TBP_aldolase_IIB"/>
    <property type="match status" value="1"/>
</dbReference>
<evidence type="ECO:0000256" key="8">
    <source>
        <dbReference type="ARBA" id="ARBA00023239"/>
    </source>
</evidence>
<dbReference type="PROSITE" id="PS00806">
    <property type="entry name" value="ALDOLASE_CLASS_II_2"/>
    <property type="match status" value="1"/>
</dbReference>
<dbReference type="PANTHER" id="PTHR30304:SF0">
    <property type="entry name" value="D-TAGATOSE-1,6-BISPHOSPHATE ALDOLASE SUBUNIT GATY-RELATED"/>
    <property type="match status" value="1"/>
</dbReference>
<dbReference type="FunFam" id="3.20.20.70:FF:000111">
    <property type="entry name" value="Fructose-1,6-bisphosphate aldolase"/>
    <property type="match status" value="1"/>
</dbReference>
<dbReference type="NCBIfam" id="TIGR00167">
    <property type="entry name" value="cbbA"/>
    <property type="match status" value="1"/>
</dbReference>
<dbReference type="GO" id="GO:0006096">
    <property type="term" value="P:glycolytic process"/>
    <property type="evidence" value="ECO:0007669"/>
    <property type="project" value="UniProtKB-KW"/>
</dbReference>
<dbReference type="PIRSF" id="PIRSF001359">
    <property type="entry name" value="F_bP_aldolase_II"/>
    <property type="match status" value="1"/>
</dbReference>
<evidence type="ECO:0000256" key="5">
    <source>
        <dbReference type="ARBA" id="ARBA00022723"/>
    </source>
</evidence>
<accession>A0A132P0R7</accession>
<dbReference type="VEuPathDB" id="GiardiaDB:QR46_0069"/>
<evidence type="ECO:0000256" key="6">
    <source>
        <dbReference type="ARBA" id="ARBA00022833"/>
    </source>
</evidence>
<evidence type="ECO:0000256" key="7">
    <source>
        <dbReference type="ARBA" id="ARBA00023152"/>
    </source>
</evidence>
<dbReference type="Gene3D" id="3.20.20.70">
    <property type="entry name" value="Aldolase class I"/>
    <property type="match status" value="1"/>
</dbReference>
<evidence type="ECO:0000256" key="3">
    <source>
        <dbReference type="ARBA" id="ARBA00005812"/>
    </source>
</evidence>
<evidence type="ECO:0000313" key="10">
    <source>
        <dbReference type="EMBL" id="KWX15930.1"/>
    </source>
</evidence>
<name>A0A132P0R7_GIAIN</name>
<evidence type="ECO:0000256" key="9">
    <source>
        <dbReference type="ARBA" id="ARBA00031804"/>
    </source>
</evidence>
<dbReference type="InterPro" id="IPR011289">
    <property type="entry name" value="Fruc_bis_ald_class-2"/>
</dbReference>
<comment type="similarity">
    <text evidence="3">Belongs to the class II fructose-bisphosphate aldolase family.</text>
</comment>
<dbReference type="InterPro" id="IPR050246">
    <property type="entry name" value="Class_II_FBP_aldolase"/>
</dbReference>
<dbReference type="InterPro" id="IPR000771">
    <property type="entry name" value="FBA_II"/>
</dbReference>
<dbReference type="EC" id="4.1.2.13" evidence="4"/>
<comment type="caution">
    <text evidence="10">The sequence shown here is derived from an EMBL/GenBank/DDBJ whole genome shotgun (WGS) entry which is preliminary data.</text>
</comment>
<evidence type="ECO:0000313" key="11">
    <source>
        <dbReference type="Proteomes" id="UP000070089"/>
    </source>
</evidence>
<dbReference type="NCBIfam" id="TIGR01859">
    <property type="entry name" value="fruc_bis_ald"/>
    <property type="match status" value="1"/>
</dbReference>
<dbReference type="AlphaFoldDB" id="A0A132P0R7"/>
<evidence type="ECO:0000256" key="2">
    <source>
        <dbReference type="ARBA" id="ARBA00004714"/>
    </source>
</evidence>
<organism evidence="10 11">
    <name type="scientific">Giardia duodenalis assemblage B</name>
    <dbReference type="NCBI Taxonomy" id="1394984"/>
    <lineage>
        <taxon>Eukaryota</taxon>
        <taxon>Metamonada</taxon>
        <taxon>Diplomonadida</taxon>
        <taxon>Hexamitidae</taxon>
        <taxon>Giardiinae</taxon>
        <taxon>Giardia</taxon>
    </lineage>
</organism>
<sequence>MILNLPLWMAQNLKMPLCTLRQMLGEARKHKYGVGAFNVNNMEQIQGIMKAVVQLKSPVILQCSRGALKYSDMIYLKKLCEAAIEKHPEIPICIHLDHGDTLDSVKMAIDLGFSSVMIDASHHPFDENVKITKEVVAYAHARGVSVEAELGTLGGIEEDVQNVVQLTDPQDAKKFVELTGVDALAVAIGTSHGAYKFKSETDIRLAIDRVKTISDLTGIPLVMHGSSSVPKDVKETINKYGGKMPDAVGVPIESIVHAIGEGICKINVDSDSRMAMTGAIRKVFAEHPEKFDPRDYLGPGRDAITEMLIPKITAFGSAGHAGDYKVVSLEEAKAWYK</sequence>
<dbReference type="GO" id="GO:0004332">
    <property type="term" value="F:fructose-bisphosphate aldolase activity"/>
    <property type="evidence" value="ECO:0007669"/>
    <property type="project" value="UniProtKB-EC"/>
</dbReference>
<dbReference type="SUPFAM" id="SSF51569">
    <property type="entry name" value="Aldolase"/>
    <property type="match status" value="1"/>
</dbReference>
<dbReference type="Proteomes" id="UP000070089">
    <property type="component" value="Unassembled WGS sequence"/>
</dbReference>
<dbReference type="OrthoDB" id="10257187at2759"/>
<keyword evidence="8" id="KW-0456">Lyase</keyword>
<reference evidence="10 11" key="1">
    <citation type="journal article" date="2015" name="Mol. Biochem. Parasitol.">
        <title>Identification of polymorphic genes for use in assemblage B genotyping assays through comparative genomics of multiple assemblage B Giardia duodenalis isolates.</title>
        <authorList>
            <person name="Wielinga C."/>
            <person name="Thompson R.C."/>
            <person name="Monis P."/>
            <person name="Ryan U."/>
        </authorList>
    </citation>
    <scope>NUCLEOTIDE SEQUENCE [LARGE SCALE GENOMIC DNA]</scope>
    <source>
        <strain evidence="10 11">BAH15c1</strain>
    </source>
</reference>
<evidence type="ECO:0000256" key="1">
    <source>
        <dbReference type="ARBA" id="ARBA00001947"/>
    </source>
</evidence>
<evidence type="ECO:0000256" key="4">
    <source>
        <dbReference type="ARBA" id="ARBA00013068"/>
    </source>
</evidence>
<dbReference type="InterPro" id="IPR013785">
    <property type="entry name" value="Aldolase_TIM"/>
</dbReference>
<comment type="pathway">
    <text evidence="2">Carbohydrate degradation; glycolysis; D-glyceraldehyde 3-phosphate and glycerone phosphate from D-glucose: step 4/4.</text>
</comment>
<keyword evidence="6" id="KW-0862">Zinc</keyword>